<keyword evidence="1" id="KW-0880">Kelch repeat</keyword>
<gene>
    <name evidence="3" type="ORF">ENS41_07895</name>
</gene>
<dbReference type="SUPFAM" id="SSF117281">
    <property type="entry name" value="Kelch motif"/>
    <property type="match status" value="1"/>
</dbReference>
<organism evidence="3">
    <name type="scientific">candidate division WOR-3 bacterium</name>
    <dbReference type="NCBI Taxonomy" id="2052148"/>
    <lineage>
        <taxon>Bacteria</taxon>
        <taxon>Bacteria division WOR-3</taxon>
    </lineage>
</organism>
<comment type="caution">
    <text evidence="3">The sequence shown here is derived from an EMBL/GenBank/DDBJ whole genome shotgun (WGS) entry which is preliminary data.</text>
</comment>
<evidence type="ECO:0000313" key="3">
    <source>
        <dbReference type="EMBL" id="HGK28849.1"/>
    </source>
</evidence>
<dbReference type="PANTHER" id="PTHR24412">
    <property type="entry name" value="KELCH PROTEIN"/>
    <property type="match status" value="1"/>
</dbReference>
<dbReference type="InterPro" id="IPR015915">
    <property type="entry name" value="Kelch-typ_b-propeller"/>
</dbReference>
<proteinExistence type="predicted"/>
<keyword evidence="2" id="KW-0677">Repeat</keyword>
<dbReference type="Gene3D" id="2.120.10.80">
    <property type="entry name" value="Kelch-type beta propeller"/>
    <property type="match status" value="1"/>
</dbReference>
<dbReference type="PANTHER" id="PTHR24412:SF489">
    <property type="entry name" value="RING FINGER DOMAIN AND KELCH REPEAT-CONTAINING PROTEIN DDB_G0271372"/>
    <property type="match status" value="1"/>
</dbReference>
<sequence length="710" mass="76779">MKSNALITPTVRLLNRGSAPAGFWAFFRMGANYFDSLLVQELPPGESLQAGFTAWQVEGIGPTVARCSLAWSEDNVPTNDTLTRRFFIRGESFRDAEALTILAPAGLIRESLTVVPRAIVRNNCGSAADIRIGFTLRDSVGPVYLDTLSRQLAAHRAETIAFATWTAAPAQAYSAILTVEMTDDMYPDNDTLSRSFGVASAFHDVAATAIVAPAGRATAGTIVPTAWVRNIGTYPETFTVCFRIWRGQNPTYSESTVVSLPQDDSLQISFPAWNALAGIYTVNCSTALAGDTFPENDRITTACVVETIPAAPGWREVASMPLLPSNKPVKDGGALTFVPGTGRIYALKGNKTGDFYQYNITADSWRPLAAFPEGTEEKTAGKGAALTNDGQRFIYATKGNNTFGFYSYDCQTNTWAQLADVPLGGGKKVKGGTALAYVVRRDTAWVYLLKGYKNELHRYSVAGQSWQTLPAAPVSARGRDAYKDGSFMVYDREQTLYVVRAKTNEVYAYNVQGDTWLQWTGTLPLTGASGREKKVKGGGCGTWYSDALYCLKGGNTQEMWAYFPAGDSWHEFDTIPALGSTAKKKKVKGGASLVSVGSAVFFALKGNKTREYWRYRIPGVIGVAEQPPAPGPAAASLSTVVRSVLYLPAAAVTGRRALLLDAAGRRVLLLQPGHNDIRRLAPGVYFVHLTAPASKPGTSPTDRVYKVVIE</sequence>
<dbReference type="EMBL" id="DSUT01000165">
    <property type="protein sequence ID" value="HGK28849.1"/>
    <property type="molecule type" value="Genomic_DNA"/>
</dbReference>
<dbReference type="AlphaFoldDB" id="A0A7C4CEL5"/>
<reference evidence="3" key="1">
    <citation type="journal article" date="2020" name="mSystems">
        <title>Genome- and Community-Level Interaction Insights into Carbon Utilization and Element Cycling Functions of Hydrothermarchaeota in Hydrothermal Sediment.</title>
        <authorList>
            <person name="Zhou Z."/>
            <person name="Liu Y."/>
            <person name="Xu W."/>
            <person name="Pan J."/>
            <person name="Luo Z.H."/>
            <person name="Li M."/>
        </authorList>
    </citation>
    <scope>NUCLEOTIDE SEQUENCE [LARGE SCALE GENOMIC DNA]</scope>
    <source>
        <strain evidence="3">SpSt-488</strain>
    </source>
</reference>
<name>A0A7C4CEL5_UNCW3</name>
<protein>
    <submittedName>
        <fullName evidence="3">Uncharacterized protein</fullName>
    </submittedName>
</protein>
<accession>A0A7C4CEL5</accession>
<evidence type="ECO:0000256" key="1">
    <source>
        <dbReference type="ARBA" id="ARBA00022441"/>
    </source>
</evidence>
<evidence type="ECO:0000256" key="2">
    <source>
        <dbReference type="ARBA" id="ARBA00022737"/>
    </source>
</evidence>